<evidence type="ECO:0000313" key="2">
    <source>
        <dbReference type="Proteomes" id="UP000828251"/>
    </source>
</evidence>
<organism evidence="1 2">
    <name type="scientific">Gossypium stocksii</name>
    <dbReference type="NCBI Taxonomy" id="47602"/>
    <lineage>
        <taxon>Eukaryota</taxon>
        <taxon>Viridiplantae</taxon>
        <taxon>Streptophyta</taxon>
        <taxon>Embryophyta</taxon>
        <taxon>Tracheophyta</taxon>
        <taxon>Spermatophyta</taxon>
        <taxon>Magnoliopsida</taxon>
        <taxon>eudicotyledons</taxon>
        <taxon>Gunneridae</taxon>
        <taxon>Pentapetalae</taxon>
        <taxon>rosids</taxon>
        <taxon>malvids</taxon>
        <taxon>Malvales</taxon>
        <taxon>Malvaceae</taxon>
        <taxon>Malvoideae</taxon>
        <taxon>Gossypium</taxon>
    </lineage>
</organism>
<dbReference type="EMBL" id="JAIQCV010000001">
    <property type="protein sequence ID" value="KAH1131464.1"/>
    <property type="molecule type" value="Genomic_DNA"/>
</dbReference>
<keyword evidence="2" id="KW-1185">Reference proteome</keyword>
<accession>A0A9D4AP28</accession>
<name>A0A9D4AP28_9ROSI</name>
<dbReference type="AlphaFoldDB" id="A0A9D4AP28"/>
<proteinExistence type="predicted"/>
<sequence>MGVCHDRVSHMGKDMTVCLSHATLYLQVRTTWTEGMGMCPDRVNHTGKDTAVCSGRVAV</sequence>
<protein>
    <submittedName>
        <fullName evidence="1">Uncharacterized protein</fullName>
    </submittedName>
</protein>
<gene>
    <name evidence="1" type="ORF">J1N35_002842</name>
</gene>
<dbReference type="Proteomes" id="UP000828251">
    <property type="component" value="Unassembled WGS sequence"/>
</dbReference>
<evidence type="ECO:0000313" key="1">
    <source>
        <dbReference type="EMBL" id="KAH1131464.1"/>
    </source>
</evidence>
<reference evidence="1 2" key="1">
    <citation type="journal article" date="2021" name="Plant Biotechnol. J.">
        <title>Multi-omics assisted identification of the key and species-specific regulatory components of drought-tolerant mechanisms in Gossypium stocksii.</title>
        <authorList>
            <person name="Yu D."/>
            <person name="Ke L."/>
            <person name="Zhang D."/>
            <person name="Wu Y."/>
            <person name="Sun Y."/>
            <person name="Mei J."/>
            <person name="Sun J."/>
            <person name="Sun Y."/>
        </authorList>
    </citation>
    <scope>NUCLEOTIDE SEQUENCE [LARGE SCALE GENOMIC DNA]</scope>
    <source>
        <strain evidence="2">cv. E1</strain>
        <tissue evidence="1">Leaf</tissue>
    </source>
</reference>
<comment type="caution">
    <text evidence="1">The sequence shown here is derived from an EMBL/GenBank/DDBJ whole genome shotgun (WGS) entry which is preliminary data.</text>
</comment>